<keyword evidence="2" id="KW-0723">Serine/threonine-protein kinase</keyword>
<evidence type="ECO:0000256" key="8">
    <source>
        <dbReference type="ARBA" id="ARBA00048679"/>
    </source>
</evidence>
<keyword evidence="6" id="KW-0067">ATP-binding</keyword>
<evidence type="ECO:0000256" key="6">
    <source>
        <dbReference type="ARBA" id="ARBA00022840"/>
    </source>
</evidence>
<comment type="caution">
    <text evidence="11">The sequence shown here is derived from an EMBL/GenBank/DDBJ whole genome shotgun (WGS) entry which is preliminary data.</text>
</comment>
<comment type="catalytic activity">
    <reaction evidence="8">
        <text>L-seryl-[protein] + ATP = O-phospho-L-seryl-[protein] + ADP + H(+)</text>
        <dbReference type="Rhea" id="RHEA:17989"/>
        <dbReference type="Rhea" id="RHEA-COMP:9863"/>
        <dbReference type="Rhea" id="RHEA-COMP:11604"/>
        <dbReference type="ChEBI" id="CHEBI:15378"/>
        <dbReference type="ChEBI" id="CHEBI:29999"/>
        <dbReference type="ChEBI" id="CHEBI:30616"/>
        <dbReference type="ChEBI" id="CHEBI:83421"/>
        <dbReference type="ChEBI" id="CHEBI:456216"/>
        <dbReference type="EC" id="2.7.11.1"/>
    </reaction>
</comment>
<keyword evidence="9" id="KW-1133">Transmembrane helix</keyword>
<keyword evidence="5 11" id="KW-0418">Kinase</keyword>
<keyword evidence="9" id="KW-0812">Transmembrane</keyword>
<proteinExistence type="predicted"/>
<dbReference type="GO" id="GO:0005524">
    <property type="term" value="F:ATP binding"/>
    <property type="evidence" value="ECO:0007669"/>
    <property type="project" value="UniProtKB-KW"/>
</dbReference>
<evidence type="ECO:0000256" key="4">
    <source>
        <dbReference type="ARBA" id="ARBA00022741"/>
    </source>
</evidence>
<evidence type="ECO:0000256" key="1">
    <source>
        <dbReference type="ARBA" id="ARBA00012513"/>
    </source>
</evidence>
<accession>A0A6A2WZM1</accession>
<dbReference type="Pfam" id="PF00069">
    <property type="entry name" value="Pkinase"/>
    <property type="match status" value="1"/>
</dbReference>
<feature type="transmembrane region" description="Helical" evidence="9">
    <location>
        <begin position="161"/>
        <end position="185"/>
    </location>
</feature>
<evidence type="ECO:0000256" key="5">
    <source>
        <dbReference type="ARBA" id="ARBA00022777"/>
    </source>
</evidence>
<name>A0A6A2WZM1_HIBSY</name>
<dbReference type="InterPro" id="IPR011009">
    <property type="entry name" value="Kinase-like_dom_sf"/>
</dbReference>
<evidence type="ECO:0000256" key="9">
    <source>
        <dbReference type="SAM" id="Phobius"/>
    </source>
</evidence>
<dbReference type="PANTHER" id="PTHR24343">
    <property type="entry name" value="SERINE/THREONINE KINASE"/>
    <property type="match status" value="1"/>
</dbReference>
<dbReference type="PANTHER" id="PTHR24343:SF376">
    <property type="entry name" value="SERINE_THREONINE-PROTEIN KINASE SRK2A-RELATED"/>
    <property type="match status" value="1"/>
</dbReference>
<evidence type="ECO:0000256" key="2">
    <source>
        <dbReference type="ARBA" id="ARBA00022527"/>
    </source>
</evidence>
<dbReference type="PROSITE" id="PS50011">
    <property type="entry name" value="PROTEIN_KINASE_DOM"/>
    <property type="match status" value="1"/>
</dbReference>
<keyword evidence="12" id="KW-1185">Reference proteome</keyword>
<protein>
    <recommendedName>
        <fullName evidence="1">non-specific serine/threonine protein kinase</fullName>
        <ecNumber evidence="1">2.7.11.1</ecNumber>
    </recommendedName>
</protein>
<dbReference type="SUPFAM" id="SSF56112">
    <property type="entry name" value="Protein kinase-like (PK-like)"/>
    <property type="match status" value="1"/>
</dbReference>
<evidence type="ECO:0000256" key="7">
    <source>
        <dbReference type="ARBA" id="ARBA00047899"/>
    </source>
</evidence>
<dbReference type="EC" id="2.7.11.1" evidence="1"/>
<dbReference type="SMART" id="SM00220">
    <property type="entry name" value="S_TKc"/>
    <property type="match status" value="1"/>
</dbReference>
<comment type="catalytic activity">
    <reaction evidence="7">
        <text>L-threonyl-[protein] + ATP = O-phospho-L-threonyl-[protein] + ADP + H(+)</text>
        <dbReference type="Rhea" id="RHEA:46608"/>
        <dbReference type="Rhea" id="RHEA-COMP:11060"/>
        <dbReference type="Rhea" id="RHEA-COMP:11605"/>
        <dbReference type="ChEBI" id="CHEBI:15378"/>
        <dbReference type="ChEBI" id="CHEBI:30013"/>
        <dbReference type="ChEBI" id="CHEBI:30616"/>
        <dbReference type="ChEBI" id="CHEBI:61977"/>
        <dbReference type="ChEBI" id="CHEBI:456216"/>
        <dbReference type="EC" id="2.7.11.1"/>
    </reaction>
</comment>
<dbReference type="InterPro" id="IPR008271">
    <property type="entry name" value="Ser/Thr_kinase_AS"/>
</dbReference>
<reference evidence="11" key="1">
    <citation type="submission" date="2019-09" db="EMBL/GenBank/DDBJ databases">
        <title>Draft genome information of white flower Hibiscus syriacus.</title>
        <authorList>
            <person name="Kim Y.-M."/>
        </authorList>
    </citation>
    <scope>NUCLEOTIDE SEQUENCE [LARGE SCALE GENOMIC DNA]</scope>
    <source>
        <strain evidence="11">YM2019G1</strain>
    </source>
</reference>
<evidence type="ECO:0000313" key="12">
    <source>
        <dbReference type="Proteomes" id="UP000436088"/>
    </source>
</evidence>
<sequence>MRTLDGIKGYQGTEYMFLPYLLDQYPPLNHILYPPPPQLSTLSTGGDLSNVMFQARYFFQQLISGVSYCHSMQICHRDLKLENTLLDGSPAPRLKICDFGYSKSSLLHSRPKSTVGTPAYIARSSFSERIRWQVHFIMKVFILTIMKAIAPKIFGKEKPRIAFLFQMTDVWSCGVTLYVMLVGAYPLRTRRIQRILGKTISRSVQYSSFVNCNYSDLIGASLQDQPEMYWINARKKVITRRTNLRVS</sequence>
<dbReference type="GO" id="GO:0006970">
    <property type="term" value="P:response to osmotic stress"/>
    <property type="evidence" value="ECO:0007669"/>
    <property type="project" value="UniProtKB-ARBA"/>
</dbReference>
<evidence type="ECO:0000259" key="10">
    <source>
        <dbReference type="PROSITE" id="PS50011"/>
    </source>
</evidence>
<dbReference type="Proteomes" id="UP000436088">
    <property type="component" value="Unassembled WGS sequence"/>
</dbReference>
<keyword evidence="9" id="KW-0472">Membrane</keyword>
<dbReference type="EMBL" id="VEPZ02001579">
    <property type="protein sequence ID" value="KAE8667221.1"/>
    <property type="molecule type" value="Genomic_DNA"/>
</dbReference>
<keyword evidence="3" id="KW-0808">Transferase</keyword>
<dbReference type="InterPro" id="IPR000719">
    <property type="entry name" value="Prot_kinase_dom"/>
</dbReference>
<dbReference type="PROSITE" id="PS00108">
    <property type="entry name" value="PROTEIN_KINASE_ST"/>
    <property type="match status" value="1"/>
</dbReference>
<evidence type="ECO:0000256" key="3">
    <source>
        <dbReference type="ARBA" id="ARBA00022679"/>
    </source>
</evidence>
<evidence type="ECO:0000313" key="11">
    <source>
        <dbReference type="EMBL" id="KAE8667221.1"/>
    </source>
</evidence>
<dbReference type="Gene3D" id="1.10.510.10">
    <property type="entry name" value="Transferase(Phosphotransferase) domain 1"/>
    <property type="match status" value="1"/>
</dbReference>
<dbReference type="GO" id="GO:0004674">
    <property type="term" value="F:protein serine/threonine kinase activity"/>
    <property type="evidence" value="ECO:0007669"/>
    <property type="project" value="UniProtKB-KW"/>
</dbReference>
<gene>
    <name evidence="11" type="ORF">F3Y22_tig00112429pilonHSYRG00045</name>
</gene>
<keyword evidence="4" id="KW-0547">Nucleotide-binding</keyword>
<feature type="domain" description="Protein kinase" evidence="10">
    <location>
        <begin position="1"/>
        <end position="247"/>
    </location>
</feature>
<organism evidence="11 12">
    <name type="scientific">Hibiscus syriacus</name>
    <name type="common">Rose of Sharon</name>
    <dbReference type="NCBI Taxonomy" id="106335"/>
    <lineage>
        <taxon>Eukaryota</taxon>
        <taxon>Viridiplantae</taxon>
        <taxon>Streptophyta</taxon>
        <taxon>Embryophyta</taxon>
        <taxon>Tracheophyta</taxon>
        <taxon>Spermatophyta</taxon>
        <taxon>Magnoliopsida</taxon>
        <taxon>eudicotyledons</taxon>
        <taxon>Gunneridae</taxon>
        <taxon>Pentapetalae</taxon>
        <taxon>rosids</taxon>
        <taxon>malvids</taxon>
        <taxon>Malvales</taxon>
        <taxon>Malvaceae</taxon>
        <taxon>Malvoideae</taxon>
        <taxon>Hibiscus</taxon>
    </lineage>
</organism>
<dbReference type="AlphaFoldDB" id="A0A6A2WZM1"/>